<evidence type="ECO:0000313" key="4">
    <source>
        <dbReference type="EMBL" id="EGO27217.1"/>
    </source>
</evidence>
<feature type="compositionally biased region" description="Polar residues" evidence="2">
    <location>
        <begin position="230"/>
        <end position="248"/>
    </location>
</feature>
<name>F8NPR1_SERL9</name>
<dbReference type="GeneID" id="18809737"/>
<proteinExistence type="predicted"/>
<dbReference type="GO" id="GO:0005737">
    <property type="term" value="C:cytoplasm"/>
    <property type="evidence" value="ECO:0007669"/>
    <property type="project" value="TreeGrafter"/>
</dbReference>
<dbReference type="OrthoDB" id="275227at2759"/>
<feature type="domain" description="Manganese/iron superoxide dismutase C-terminal" evidence="3">
    <location>
        <begin position="157"/>
        <end position="210"/>
    </location>
</feature>
<evidence type="ECO:0000256" key="1">
    <source>
        <dbReference type="ARBA" id="ARBA00037226"/>
    </source>
</evidence>
<dbReference type="HOGENOM" id="CLU_057349_2_0_1"/>
<dbReference type="Gene3D" id="3.55.40.20">
    <property type="entry name" value="Iron/manganese superoxide dismutase, C-terminal domain"/>
    <property type="match status" value="1"/>
</dbReference>
<protein>
    <recommendedName>
        <fullName evidence="3">Manganese/iron superoxide dismutase C-terminal domain-containing protein</fullName>
    </recommendedName>
</protein>
<dbReference type="AlphaFoldDB" id="F8NPR1"/>
<organism>
    <name type="scientific">Serpula lacrymans var. lacrymans (strain S7.9)</name>
    <name type="common">Dry rot fungus</name>
    <dbReference type="NCBI Taxonomy" id="578457"/>
    <lineage>
        <taxon>Eukaryota</taxon>
        <taxon>Fungi</taxon>
        <taxon>Dikarya</taxon>
        <taxon>Basidiomycota</taxon>
        <taxon>Agaricomycotina</taxon>
        <taxon>Agaricomycetes</taxon>
        <taxon>Agaricomycetidae</taxon>
        <taxon>Boletales</taxon>
        <taxon>Coniophorineae</taxon>
        <taxon>Serpulaceae</taxon>
        <taxon>Serpula</taxon>
    </lineage>
</organism>
<dbReference type="InterPro" id="IPR036314">
    <property type="entry name" value="SOD_C_sf"/>
</dbReference>
<dbReference type="RefSeq" id="XP_007315308.1">
    <property type="nucleotide sequence ID" value="XM_007315246.1"/>
</dbReference>
<evidence type="ECO:0000259" key="3">
    <source>
        <dbReference type="Pfam" id="PF02777"/>
    </source>
</evidence>
<comment type="function">
    <text evidence="1">Component of the mitochondrial ribosome (mitoribosome), a dedicated translation machinery responsible for the synthesis of mitochondrial genome-encoded proteins, including at least some of the essential transmembrane subunits of the mitochondrial respiratory chain. The mitoribosomes are attached to the mitochondrial inner membrane and translation products are cotranslationally integrated into the membrane.</text>
</comment>
<dbReference type="GO" id="GO:0004784">
    <property type="term" value="F:superoxide dismutase activity"/>
    <property type="evidence" value="ECO:0007669"/>
    <property type="project" value="InterPro"/>
</dbReference>
<dbReference type="SUPFAM" id="SSF54719">
    <property type="entry name" value="Fe,Mn superoxide dismutase (SOD), C-terminal domain"/>
    <property type="match status" value="1"/>
</dbReference>
<dbReference type="InterPro" id="IPR019832">
    <property type="entry name" value="Mn/Fe_SOD_C"/>
</dbReference>
<evidence type="ECO:0000256" key="2">
    <source>
        <dbReference type="SAM" id="MobiDB-lite"/>
    </source>
</evidence>
<dbReference type="SUPFAM" id="SSF46609">
    <property type="entry name" value="Fe,Mn superoxide dismutase (SOD), N-terminal domain"/>
    <property type="match status" value="1"/>
</dbReference>
<feature type="compositionally biased region" description="Polar residues" evidence="2">
    <location>
        <begin position="259"/>
        <end position="272"/>
    </location>
</feature>
<dbReference type="PANTHER" id="PTHR43595">
    <property type="entry name" value="37S RIBOSOMAL PROTEIN S26, MITOCHONDRIAL"/>
    <property type="match status" value="1"/>
</dbReference>
<dbReference type="Pfam" id="PF02777">
    <property type="entry name" value="Sod_Fe_C"/>
    <property type="match status" value="1"/>
</dbReference>
<dbReference type="PANTHER" id="PTHR43595:SF2">
    <property type="entry name" value="SMALL RIBOSOMAL SUBUNIT PROTEIN MS42"/>
    <property type="match status" value="1"/>
</dbReference>
<dbReference type="InterPro" id="IPR036324">
    <property type="entry name" value="Mn/Fe_SOD_N_sf"/>
</dbReference>
<dbReference type="KEGG" id="sla:SERLADRAFT_360066"/>
<dbReference type="GO" id="GO:0046872">
    <property type="term" value="F:metal ion binding"/>
    <property type="evidence" value="ECO:0007669"/>
    <property type="project" value="InterPro"/>
</dbReference>
<reference evidence="4" key="1">
    <citation type="submission" date="2011-04" db="EMBL/GenBank/DDBJ databases">
        <title>Evolution of plant cell wall degrading machinery underlies the functional diversity of forest fungi.</title>
        <authorList>
            <consortium name="US DOE Joint Genome Institute (JGI-PGF)"/>
            <person name="Eastwood D.C."/>
            <person name="Floudas D."/>
            <person name="Binder M."/>
            <person name="Majcherczyk A."/>
            <person name="Schneider P."/>
            <person name="Aerts A."/>
            <person name="Asiegbu F.O."/>
            <person name="Baker S.E."/>
            <person name="Barry K."/>
            <person name="Bendiksby M."/>
            <person name="Blumentritt M."/>
            <person name="Coutinho P.M."/>
            <person name="Cullen D."/>
            <person name="Cullen D."/>
            <person name="Gathman A."/>
            <person name="Goodell B."/>
            <person name="Henrissat B."/>
            <person name="Ihrmark K."/>
            <person name="Kauserud H."/>
            <person name="Kohler A."/>
            <person name="LaButti K."/>
            <person name="Lapidus A."/>
            <person name="Lavin J.L."/>
            <person name="Lee Y.-H."/>
            <person name="Lindquist E."/>
            <person name="Lilly W."/>
            <person name="Lucas S."/>
            <person name="Morin E."/>
            <person name="Murat C."/>
            <person name="Oguiza J.A."/>
            <person name="Park J."/>
            <person name="Pisabarro A.G."/>
            <person name="Riley R."/>
            <person name="Rosling A."/>
            <person name="Salamov A."/>
            <person name="Schmidt O."/>
            <person name="Schmutz J."/>
            <person name="Skrede I."/>
            <person name="Stenlid J."/>
            <person name="Wiebenga A."/>
            <person name="Xie X."/>
            <person name="Kues U."/>
            <person name="Hibbett D.S."/>
            <person name="Hoffmeister D."/>
            <person name="Hogberg N."/>
            <person name="Martin F."/>
            <person name="Grigoriev I.V."/>
            <person name="Watkinson S.C."/>
        </authorList>
    </citation>
    <scope>NUCLEOTIDE SEQUENCE</scope>
    <source>
        <strain evidence="4">S7.9</strain>
    </source>
</reference>
<dbReference type="Proteomes" id="UP000008064">
    <property type="component" value="Unassembled WGS sequence"/>
</dbReference>
<accession>F8NPR1</accession>
<dbReference type="EMBL" id="GL945431">
    <property type="protein sequence ID" value="EGO27217.1"/>
    <property type="molecule type" value="Genomic_DNA"/>
</dbReference>
<sequence length="366" mass="40081">MNSVGLRLATSATMSSRSCVLSAWKSTKLPRQQWWTKRYVHSRKELPYKVEEGLGNFLPPNALKVVAEEYQQGLLDRLNDEVRGMQLSCPGTAEDKMTVAQIVLSTSQSYEKAMAFNYASLALNNSFFLDNLKPPPPRADNPGELGNHEGHLNGTYLHSAFRSQMGSLEHFKSSFCAAATGMAGTGYVWLVTDRSGSLAYFPTFAAGTLLVRSRRQVYDDKYSVLGEGSPSPTDPQSATLGSTPTSPVSGLARAPPSLNPSSPSRTLHTSPVSRIDTAGAGPSVYSAGTNEPDAPNATFRDIRSLGEVLIPLFCVSVHEHCWMSAGYGVWGKEAWLKEFWSVLDWEKVVKAYTKFVDLNTNSIKRK</sequence>
<feature type="region of interest" description="Disordered" evidence="2">
    <location>
        <begin position="223"/>
        <end position="273"/>
    </location>
</feature>
<gene>
    <name evidence="4" type="ORF">SERLADRAFT_360066</name>
</gene>